<dbReference type="EMBL" id="LGUC01000001">
    <property type="protein sequence ID" value="KPN30158.1"/>
    <property type="molecule type" value="Genomic_DNA"/>
</dbReference>
<dbReference type="InterPro" id="IPR013096">
    <property type="entry name" value="Cupin_2"/>
</dbReference>
<feature type="region of interest" description="Disordered" evidence="1">
    <location>
        <begin position="99"/>
        <end position="122"/>
    </location>
</feature>
<dbReference type="AlphaFoldDB" id="A0A0P7H9K0"/>
<dbReference type="PANTHER" id="PTHR36114">
    <property type="entry name" value="16.7 KDA PROTEIN IN WHIE LOCUS"/>
    <property type="match status" value="1"/>
</dbReference>
<dbReference type="RefSeq" id="WP_054583229.1">
    <property type="nucleotide sequence ID" value="NZ_LGUC01000001.1"/>
</dbReference>
<dbReference type="InterPro" id="IPR011051">
    <property type="entry name" value="RmlC_Cupin_sf"/>
</dbReference>
<protein>
    <submittedName>
        <fullName evidence="3">Cupin domain protein</fullName>
    </submittedName>
</protein>
<accession>A0A0P7H9K0</accession>
<comment type="caution">
    <text evidence="3">The sequence shown here is derived from an EMBL/GenBank/DDBJ whole genome shotgun (WGS) entry which is preliminary data.</text>
</comment>
<dbReference type="STRING" id="699431.SY89_00881"/>
<organism evidence="3 4">
    <name type="scientific">Halolamina pelagica</name>
    <dbReference type="NCBI Taxonomy" id="699431"/>
    <lineage>
        <taxon>Archaea</taxon>
        <taxon>Methanobacteriati</taxon>
        <taxon>Methanobacteriota</taxon>
        <taxon>Stenosarchaea group</taxon>
        <taxon>Halobacteria</taxon>
        <taxon>Halobacteriales</taxon>
        <taxon>Haloferacaceae</taxon>
    </lineage>
</organism>
<dbReference type="SUPFAM" id="SSF51182">
    <property type="entry name" value="RmlC-like cupins"/>
    <property type="match status" value="1"/>
</dbReference>
<proteinExistence type="predicted"/>
<evidence type="ECO:0000313" key="3">
    <source>
        <dbReference type="EMBL" id="KPN30158.1"/>
    </source>
</evidence>
<keyword evidence="4" id="KW-1185">Reference proteome</keyword>
<dbReference type="Proteomes" id="UP000050535">
    <property type="component" value="Unassembled WGS sequence"/>
</dbReference>
<feature type="domain" description="Cupin type-2" evidence="2">
    <location>
        <begin position="36"/>
        <end position="96"/>
    </location>
</feature>
<evidence type="ECO:0000313" key="4">
    <source>
        <dbReference type="Proteomes" id="UP000050535"/>
    </source>
</evidence>
<evidence type="ECO:0000256" key="1">
    <source>
        <dbReference type="SAM" id="MobiDB-lite"/>
    </source>
</evidence>
<gene>
    <name evidence="3" type="ORF">SY89_00881</name>
</gene>
<dbReference type="CDD" id="cd02226">
    <property type="entry name" value="cupin_YdbB-like"/>
    <property type="match status" value="1"/>
</dbReference>
<dbReference type="Pfam" id="PF07883">
    <property type="entry name" value="Cupin_2"/>
    <property type="match status" value="1"/>
</dbReference>
<dbReference type="OrthoDB" id="301394at2157"/>
<reference evidence="4" key="1">
    <citation type="submission" date="2013-11" db="EMBL/GenBank/DDBJ databases">
        <authorList>
            <person name="Hoang H.T."/>
            <person name="Killian M.L."/>
            <person name="Madson D.M."/>
            <person name="Arruda P.H.E."/>
            <person name="Sun D."/>
            <person name="Schwartz K.J."/>
            <person name="Yoon K."/>
        </authorList>
    </citation>
    <scope>NUCLEOTIDE SEQUENCE [LARGE SCALE GENOMIC DNA]</scope>
    <source>
        <strain evidence="4">CDK2</strain>
    </source>
</reference>
<sequence length="122" mass="13410">MDTVDLEDAFAAFEERWAPRLVASLNGQELKVAKLEGEFVWHSHPEADELFWVIDGDLTIELRDEPDEHLSDGELGVVPAGVEHRPVADGLAEVVLFEPAGTENTGDAEGTGRTSEVQRLED</sequence>
<name>A0A0P7H9K0_9EURY</name>
<evidence type="ECO:0000259" key="2">
    <source>
        <dbReference type="Pfam" id="PF07883"/>
    </source>
</evidence>
<dbReference type="PANTHER" id="PTHR36114:SF1">
    <property type="entry name" value="16.7 KDA PROTEIN IN WHIE LOCUS"/>
    <property type="match status" value="1"/>
</dbReference>
<dbReference type="InterPro" id="IPR014710">
    <property type="entry name" value="RmlC-like_jellyroll"/>
</dbReference>
<dbReference type="InterPro" id="IPR052044">
    <property type="entry name" value="PKS_Associated_Protein"/>
</dbReference>
<dbReference type="Gene3D" id="2.60.120.10">
    <property type="entry name" value="Jelly Rolls"/>
    <property type="match status" value="1"/>
</dbReference>